<dbReference type="AlphaFoldDB" id="A0A0D9QDJ0"/>
<gene>
    <name evidence="3" type="ORF">AK88_05269</name>
</gene>
<proteinExistence type="predicted"/>
<evidence type="ECO:0000313" key="4">
    <source>
        <dbReference type="Proteomes" id="UP000054561"/>
    </source>
</evidence>
<organism evidence="3 4">
    <name type="scientific">Plasmodium fragile</name>
    <dbReference type="NCBI Taxonomy" id="5857"/>
    <lineage>
        <taxon>Eukaryota</taxon>
        <taxon>Sar</taxon>
        <taxon>Alveolata</taxon>
        <taxon>Apicomplexa</taxon>
        <taxon>Aconoidasida</taxon>
        <taxon>Haemosporida</taxon>
        <taxon>Plasmodiidae</taxon>
        <taxon>Plasmodium</taxon>
        <taxon>Plasmodium (Plasmodium)</taxon>
    </lineage>
</organism>
<dbReference type="Proteomes" id="UP000054561">
    <property type="component" value="Unassembled WGS sequence"/>
</dbReference>
<accession>A0A0D9QDJ0</accession>
<keyword evidence="4" id="KW-1185">Reference proteome</keyword>
<dbReference type="OMA" id="DFEQEQN"/>
<sequence length="277" mass="31397">MESANMRRNTQQYATLTYLTNLFILTSKKMSNIMNSSATGLHNFLIQVKNFLSTHSLRSYLVIYNILLIIFLLFLLIKCRNKCKRTKRRDASPGVEHKVVDAVITEASSKDGGKSHGMGGSKRRGGSQSRRTRKRSGSTWNGQITNKNRATSKARTTSSARNTRSKGRNASKGKKTPKGNQNRNSDFEQEQNLVSRIYSLRSRARNQKDHVQRENSLINTKRSGRTGLEITQMNKMVTSNSLTNVSLPYADISSVHLNLKEKDEKKKKAMLKEKKKN</sequence>
<evidence type="ECO:0000313" key="3">
    <source>
        <dbReference type="EMBL" id="KJP85100.1"/>
    </source>
</evidence>
<name>A0A0D9QDJ0_PLAFR</name>
<reference evidence="3 4" key="1">
    <citation type="submission" date="2014-03" db="EMBL/GenBank/DDBJ databases">
        <title>The Genome Sequence of Plasmodium fragile nilgiri.</title>
        <authorList>
            <consortium name="The Broad Institute Genomics Platform"/>
            <consortium name="The Broad Institute Genome Sequencing Center for Infectious Disease"/>
            <person name="Neafsey D."/>
            <person name="Duraisingh M."/>
            <person name="Young S.K."/>
            <person name="Zeng Q."/>
            <person name="Gargeya S."/>
            <person name="Abouelleil A."/>
            <person name="Alvarado L."/>
            <person name="Chapman S.B."/>
            <person name="Gainer-Dewar J."/>
            <person name="Goldberg J."/>
            <person name="Griggs A."/>
            <person name="Gujja S."/>
            <person name="Hansen M."/>
            <person name="Howarth C."/>
            <person name="Imamovic A."/>
            <person name="Larimer J."/>
            <person name="Pearson M."/>
            <person name="Poon T.W."/>
            <person name="Priest M."/>
            <person name="Roberts A."/>
            <person name="Saif S."/>
            <person name="Shea T."/>
            <person name="Sykes S."/>
            <person name="Wortman J."/>
            <person name="Nusbaum C."/>
            <person name="Birren B."/>
        </authorList>
    </citation>
    <scope>NUCLEOTIDE SEQUENCE [LARGE SCALE GENOMIC DNA]</scope>
    <source>
        <strain evidence="4">nilgiri</strain>
    </source>
</reference>
<feature type="compositionally biased region" description="Basic residues" evidence="1">
    <location>
        <begin position="121"/>
        <end position="136"/>
    </location>
</feature>
<feature type="transmembrane region" description="Helical" evidence="2">
    <location>
        <begin position="61"/>
        <end position="79"/>
    </location>
</feature>
<protein>
    <submittedName>
        <fullName evidence="3">Uncharacterized protein</fullName>
    </submittedName>
</protein>
<dbReference type="GeneID" id="24270583"/>
<feature type="compositionally biased region" description="Basic residues" evidence="1">
    <location>
        <begin position="163"/>
        <end position="177"/>
    </location>
</feature>
<feature type="compositionally biased region" description="Polar residues" evidence="1">
    <location>
        <begin position="139"/>
        <end position="162"/>
    </location>
</feature>
<feature type="compositionally biased region" description="Polar residues" evidence="1">
    <location>
        <begin position="178"/>
        <end position="194"/>
    </location>
</feature>
<dbReference type="OrthoDB" id="387607at2759"/>
<evidence type="ECO:0000256" key="1">
    <source>
        <dbReference type="SAM" id="MobiDB-lite"/>
    </source>
</evidence>
<keyword evidence="2" id="KW-1133">Transmembrane helix</keyword>
<evidence type="ECO:0000256" key="2">
    <source>
        <dbReference type="SAM" id="Phobius"/>
    </source>
</evidence>
<feature type="region of interest" description="Disordered" evidence="1">
    <location>
        <begin position="105"/>
        <end position="223"/>
    </location>
</feature>
<keyword evidence="2" id="KW-0472">Membrane</keyword>
<dbReference type="VEuPathDB" id="PlasmoDB:AK88_05269"/>
<dbReference type="EMBL" id="KQ001751">
    <property type="protein sequence ID" value="KJP85100.1"/>
    <property type="molecule type" value="Genomic_DNA"/>
</dbReference>
<keyword evidence="2" id="KW-0812">Transmembrane</keyword>
<dbReference type="RefSeq" id="XP_012338294.1">
    <property type="nucleotide sequence ID" value="XM_012482871.1"/>
</dbReference>